<dbReference type="PROSITE" id="PS51721">
    <property type="entry name" value="G_CP"/>
    <property type="match status" value="1"/>
</dbReference>
<dbReference type="CDD" id="cd01856">
    <property type="entry name" value="YlqF"/>
    <property type="match status" value="1"/>
</dbReference>
<sequence length="290" mass="32325">MAEIRSIQWFPGHMTKTRRMITANLSLVDAVVEILDARIPVSSRNPEMDRLTGGKPRLLILNKSDMADERTTQQWLHRLRRSGCAAVAMDCKSGKGVKQFHPALRELLKEQIAQWRAKGLVNRPIHVMVVGIPNVGKSSFINKMAGGKRAKVEDRPGVTRTKQWVKLGDGVEMLDTPGVLWPKFDDQQAAQRLAFTGAINDDVLDIEALAMLLLEYLHEAYPQALTARYKINLPEGTEGRILLEELGRKRGMLVSGGEVNTERAAITLLDEFRSGKLGRITLEVPENEGA</sequence>
<feature type="binding site" evidence="5">
    <location>
        <position position="178"/>
    </location>
    <ligand>
        <name>GTP</name>
        <dbReference type="ChEBI" id="CHEBI:37565"/>
    </ligand>
</feature>
<organism evidence="7 8">
    <name type="scientific">Ruminococcus champanellensis (strain DSM 18848 / JCM 17042 / KCTC 15320 / 18P13)</name>
    <dbReference type="NCBI Taxonomy" id="213810"/>
    <lineage>
        <taxon>Bacteria</taxon>
        <taxon>Bacillati</taxon>
        <taxon>Bacillota</taxon>
        <taxon>Clostridia</taxon>
        <taxon>Eubacteriales</taxon>
        <taxon>Oscillospiraceae</taxon>
        <taxon>Ruminococcus</taxon>
    </lineage>
</organism>
<dbReference type="InterPro" id="IPR030378">
    <property type="entry name" value="G_CP_dom"/>
</dbReference>
<evidence type="ECO:0000256" key="1">
    <source>
        <dbReference type="ARBA" id="ARBA00014898"/>
    </source>
</evidence>
<keyword evidence="8" id="KW-1185">Reference proteome</keyword>
<protein>
    <recommendedName>
        <fullName evidence="1 4">Ribosome biogenesis GTPase A</fullName>
    </recommendedName>
</protein>
<evidence type="ECO:0000313" key="7">
    <source>
        <dbReference type="EMBL" id="CBL17034.1"/>
    </source>
</evidence>
<dbReference type="InterPro" id="IPR019991">
    <property type="entry name" value="GTP-bd_ribosome_bgen"/>
</dbReference>
<keyword evidence="4" id="KW-0963">Cytoplasm</keyword>
<dbReference type="AlphaFoldDB" id="D4LBN9"/>
<dbReference type="GO" id="GO:0005737">
    <property type="term" value="C:cytoplasm"/>
    <property type="evidence" value="ECO:0007669"/>
    <property type="project" value="UniProtKB-SubCell"/>
</dbReference>
<dbReference type="Gene3D" id="3.40.50.300">
    <property type="entry name" value="P-loop containing nucleotide triphosphate hydrolases"/>
    <property type="match status" value="1"/>
</dbReference>
<evidence type="ECO:0000256" key="2">
    <source>
        <dbReference type="ARBA" id="ARBA00022741"/>
    </source>
</evidence>
<dbReference type="CDD" id="cd00882">
    <property type="entry name" value="Ras_like_GTPase"/>
    <property type="match status" value="1"/>
</dbReference>
<proteinExistence type="inferred from homology"/>
<dbReference type="SUPFAM" id="SSF52540">
    <property type="entry name" value="P-loop containing nucleoside triphosphate hydrolases"/>
    <property type="match status" value="1"/>
</dbReference>
<name>D4LBN9_RUMC1</name>
<evidence type="ECO:0000256" key="3">
    <source>
        <dbReference type="ARBA" id="ARBA00023134"/>
    </source>
</evidence>
<keyword evidence="2 4" id="KW-0547">Nucleotide-binding</keyword>
<comment type="similarity">
    <text evidence="4">Belongs to the TRAFAC class YlqF/YawG GTPase family. MTG1 subfamily.</text>
</comment>
<comment type="function">
    <text evidence="4">Required for a late step of 50S ribosomal subunit assembly. Has GTPase activity.</text>
</comment>
<dbReference type="Pfam" id="PF01926">
    <property type="entry name" value="MMR_HSR1"/>
    <property type="match status" value="1"/>
</dbReference>
<dbReference type="HOGENOM" id="CLU_011106_1_0_9"/>
<evidence type="ECO:0000256" key="5">
    <source>
        <dbReference type="PIRSR" id="PIRSR006230-1"/>
    </source>
</evidence>
<dbReference type="InterPro" id="IPR027417">
    <property type="entry name" value="P-loop_NTPase"/>
</dbReference>
<dbReference type="InterPro" id="IPR006073">
    <property type="entry name" value="GTP-bd"/>
</dbReference>
<dbReference type="Proteomes" id="UP000007054">
    <property type="component" value="Chromosome"/>
</dbReference>
<reference evidence="7" key="1">
    <citation type="submission" date="2010-03" db="EMBL/GenBank/DDBJ databases">
        <title>The genome sequence of Ruminococcus sp. 18P13.</title>
        <authorList>
            <consortium name="metaHIT consortium -- http://www.metahit.eu/"/>
            <person name="Pajon A."/>
            <person name="Turner K."/>
            <person name="Parkhill J."/>
            <person name="Bernalier A."/>
        </authorList>
    </citation>
    <scope>NUCLEOTIDE SEQUENCE [LARGE SCALE GENOMIC DNA]</scope>
    <source>
        <strain evidence="7">Type strain: 18P13</strain>
    </source>
</reference>
<keyword evidence="3 4" id="KW-0342">GTP-binding</keyword>
<comment type="subcellular location">
    <subcellularLocation>
        <location evidence="4">Cytoplasm</location>
    </subcellularLocation>
</comment>
<dbReference type="GeneID" id="83155633"/>
<dbReference type="Gene3D" id="1.10.1580.10">
    <property type="match status" value="1"/>
</dbReference>
<gene>
    <name evidence="7" type="ordered locus">RUM_08550</name>
</gene>
<dbReference type="BioCyc" id="RCHA213810:RUM_RS04130-MONOMER"/>
<evidence type="ECO:0000259" key="6">
    <source>
        <dbReference type="PROSITE" id="PS51721"/>
    </source>
</evidence>
<dbReference type="RefSeq" id="WP_015557941.1">
    <property type="nucleotide sequence ID" value="NC_021039.1"/>
</dbReference>
<dbReference type="PIRSF" id="PIRSF006230">
    <property type="entry name" value="MG442"/>
    <property type="match status" value="1"/>
</dbReference>
<dbReference type="EMBL" id="FP929052">
    <property type="protein sequence ID" value="CBL17034.1"/>
    <property type="molecule type" value="Genomic_DNA"/>
</dbReference>
<dbReference type="KEGG" id="rch:RUM_08550"/>
<feature type="binding site" evidence="5">
    <location>
        <begin position="134"/>
        <end position="139"/>
    </location>
    <ligand>
        <name>GTP</name>
        <dbReference type="ChEBI" id="CHEBI:37565"/>
    </ligand>
</feature>
<dbReference type="GO" id="GO:0003924">
    <property type="term" value="F:GTPase activity"/>
    <property type="evidence" value="ECO:0007669"/>
    <property type="project" value="TreeGrafter"/>
</dbReference>
<dbReference type="GO" id="GO:0006412">
    <property type="term" value="P:translation"/>
    <property type="evidence" value="ECO:0007669"/>
    <property type="project" value="TreeGrafter"/>
</dbReference>
<dbReference type="GO" id="GO:0005525">
    <property type="term" value="F:GTP binding"/>
    <property type="evidence" value="ECO:0007669"/>
    <property type="project" value="UniProtKB-KW"/>
</dbReference>
<dbReference type="PATRIC" id="fig|213810.4.peg.769"/>
<dbReference type="PANTHER" id="PTHR45782:SF4">
    <property type="entry name" value="MITOCHONDRIAL RIBOSOME-ASSOCIATED GTPASE 1"/>
    <property type="match status" value="1"/>
</dbReference>
<dbReference type="FunFam" id="3.40.50.300:FF:000590">
    <property type="entry name" value="Ribosome biogenesis GTPase A"/>
    <property type="match status" value="1"/>
</dbReference>
<dbReference type="NCBIfam" id="TIGR03596">
    <property type="entry name" value="GTPase_YlqF"/>
    <property type="match status" value="1"/>
</dbReference>
<reference evidence="7" key="2">
    <citation type="submission" date="2010-03" db="EMBL/GenBank/DDBJ databases">
        <authorList>
            <person name="Pajon A."/>
        </authorList>
    </citation>
    <scope>NUCLEOTIDE SEQUENCE</scope>
    <source>
        <strain evidence="7">Type strain: 18P13</strain>
    </source>
</reference>
<dbReference type="PANTHER" id="PTHR45782">
    <property type="entry name" value="MITOCHONDRIAL RIBOSOME-ASSOCIATED GTPASE 1"/>
    <property type="match status" value="1"/>
</dbReference>
<feature type="binding site" evidence="5">
    <location>
        <begin position="62"/>
        <end position="65"/>
    </location>
    <ligand>
        <name>GTP</name>
        <dbReference type="ChEBI" id="CHEBI:37565"/>
    </ligand>
</feature>
<feature type="domain" description="CP-type G" evidence="6">
    <location>
        <begin position="17"/>
        <end position="182"/>
    </location>
</feature>
<dbReference type="InterPro" id="IPR016478">
    <property type="entry name" value="GTPase_MTG1"/>
</dbReference>
<evidence type="ECO:0000256" key="4">
    <source>
        <dbReference type="PIRNR" id="PIRNR006230"/>
    </source>
</evidence>
<dbReference type="InterPro" id="IPR023179">
    <property type="entry name" value="GTP-bd_ortho_bundle_sf"/>
</dbReference>
<evidence type="ECO:0000313" key="8">
    <source>
        <dbReference type="Proteomes" id="UP000007054"/>
    </source>
</evidence>
<dbReference type="STRING" id="213810.RUM_08550"/>
<accession>D4LBN9</accession>